<protein>
    <recommendedName>
        <fullName evidence="3">Clavaminate synthase-like protein</fullName>
    </recommendedName>
</protein>
<dbReference type="VEuPathDB" id="FungiDB:BTJ68_06767"/>
<dbReference type="Proteomes" id="UP000280598">
    <property type="component" value="Unassembled WGS sequence"/>
</dbReference>
<accession>A0A3M7HUL3</accession>
<dbReference type="SUPFAM" id="SSF51197">
    <property type="entry name" value="Clavaminate synthase-like"/>
    <property type="match status" value="1"/>
</dbReference>
<sequence length="632" mass="70974">MSARSEAIKRPQAISVSLSELQNSSVSLETLEEAFGPASLGIIIVRDLPEKFLDLRKRLLSYSSYLANLPTDELERVEKAEAKYNVGWSCGKETLADGRYDTLKGSYYAQPIHNSELEEKARKLYPNVPEMTSKNVWPREEVLPGFESLFEELCHLIVDTAALVAKNCDRYGMAKLDGYKDGTLENIVRTSVSTKARLLHYFPPPPTPEENTRPDSAMALDDDWCATHLDLGALTGLTSQMFVEEDVYPPHAKPEDTGLLPALPEMDSHPDPNAGLWIKDRSGRKTLVDIPRDCLAFQTGQALQSITRGKFKAVPHYVRGAAPGKAGKIARNTLAVFTQPNLWEMVDEDKDFAKLAQLILDNGLRSLHFPTSEQHQNDMKSRTRPFDISTLEQRHKELTLSPQYDNATYTSSYGGQVKIQVNVPTRTKLDAISKTFNTGELLAAIITCLPSAEILLRTQLICKGFCSAIHGTPSIQEKLFRKVTGQYTEALRLPFRIRGLQFESHGETEPRFEILGTLKPDVAQGLQRFAELRETYATSPATQIFMLRQACLEPVQKWFWRVQRACEGTPIIRVVSGIKLKHIFAAVQTFKELNRRDCRFAGCTVSKLDPHEVQIEVSAEWEVLQQDFASTT</sequence>
<reference evidence="1 2" key="1">
    <citation type="journal article" date="2018" name="BMC Genomics">
        <title>Genomic evidence for intraspecific hybridization in a clonal and extremely halotolerant yeast.</title>
        <authorList>
            <person name="Gostincar C."/>
            <person name="Stajich J.E."/>
            <person name="Zupancic J."/>
            <person name="Zalar P."/>
            <person name="Gunde-Cimerman N."/>
        </authorList>
    </citation>
    <scope>NUCLEOTIDE SEQUENCE [LARGE SCALE GENOMIC DNA]</scope>
    <source>
        <strain evidence="1 2">EXF-562</strain>
    </source>
</reference>
<dbReference type="EMBL" id="QWIS01000008">
    <property type="protein sequence ID" value="RMZ16844.1"/>
    <property type="molecule type" value="Genomic_DNA"/>
</dbReference>
<dbReference type="PANTHER" id="PTHR48420:SF1">
    <property type="entry name" value="NON-HAEM DIOXYGENASE N-TERMINAL DOMAIN-CONTAINING PROTEIN"/>
    <property type="match status" value="1"/>
</dbReference>
<dbReference type="AlphaFoldDB" id="A0A3M7HUL3"/>
<dbReference type="InterPro" id="IPR027443">
    <property type="entry name" value="IPNS-like_sf"/>
</dbReference>
<dbReference type="Gene3D" id="2.60.120.330">
    <property type="entry name" value="B-lactam Antibiotic, Isopenicillin N Synthase, Chain"/>
    <property type="match status" value="1"/>
</dbReference>
<evidence type="ECO:0000313" key="1">
    <source>
        <dbReference type="EMBL" id="RMZ16844.1"/>
    </source>
</evidence>
<evidence type="ECO:0008006" key="3">
    <source>
        <dbReference type="Google" id="ProtNLM"/>
    </source>
</evidence>
<comment type="caution">
    <text evidence="1">The sequence shown here is derived from an EMBL/GenBank/DDBJ whole genome shotgun (WGS) entry which is preliminary data.</text>
</comment>
<gene>
    <name evidence="1" type="ORF">D0860_00807</name>
</gene>
<organism evidence="1 2">
    <name type="scientific">Hortaea werneckii</name>
    <name type="common">Black yeast</name>
    <name type="synonym">Cladosporium werneckii</name>
    <dbReference type="NCBI Taxonomy" id="91943"/>
    <lineage>
        <taxon>Eukaryota</taxon>
        <taxon>Fungi</taxon>
        <taxon>Dikarya</taxon>
        <taxon>Ascomycota</taxon>
        <taxon>Pezizomycotina</taxon>
        <taxon>Dothideomycetes</taxon>
        <taxon>Dothideomycetidae</taxon>
        <taxon>Mycosphaerellales</taxon>
        <taxon>Teratosphaeriaceae</taxon>
        <taxon>Hortaea</taxon>
    </lineage>
</organism>
<dbReference type="PANTHER" id="PTHR48420">
    <property type="entry name" value="NON-HAEM DIOXYGENASE N-TERMINAL DOMAIN-CONTAINING PROTEIN"/>
    <property type="match status" value="1"/>
</dbReference>
<name>A0A3M7HUL3_HORWE</name>
<evidence type="ECO:0000313" key="2">
    <source>
        <dbReference type="Proteomes" id="UP000280598"/>
    </source>
</evidence>
<proteinExistence type="predicted"/>